<dbReference type="InterPro" id="IPR036513">
    <property type="entry name" value="STAS_dom_sf"/>
</dbReference>
<evidence type="ECO:0000256" key="1">
    <source>
        <dbReference type="ARBA" id="ARBA00009013"/>
    </source>
</evidence>
<evidence type="ECO:0000256" key="2">
    <source>
        <dbReference type="RuleBase" id="RU003749"/>
    </source>
</evidence>
<dbReference type="RefSeq" id="WP_345484241.1">
    <property type="nucleotide sequence ID" value="NZ_BAAAWU010000001.1"/>
</dbReference>
<organism evidence="4 5">
    <name type="scientific">Streptomyces roseoviridis</name>
    <dbReference type="NCBI Taxonomy" id="67361"/>
    <lineage>
        <taxon>Bacteria</taxon>
        <taxon>Bacillati</taxon>
        <taxon>Actinomycetota</taxon>
        <taxon>Actinomycetes</taxon>
        <taxon>Kitasatosporales</taxon>
        <taxon>Streptomycetaceae</taxon>
        <taxon>Streptomyces</taxon>
    </lineage>
</organism>
<dbReference type="InterPro" id="IPR002645">
    <property type="entry name" value="STAS_dom"/>
</dbReference>
<dbReference type="Pfam" id="PF01740">
    <property type="entry name" value="STAS"/>
    <property type="match status" value="1"/>
</dbReference>
<evidence type="ECO:0000313" key="5">
    <source>
        <dbReference type="Proteomes" id="UP001589716"/>
    </source>
</evidence>
<reference evidence="4 5" key="1">
    <citation type="submission" date="2024-09" db="EMBL/GenBank/DDBJ databases">
        <authorList>
            <person name="Sun Q."/>
            <person name="Mori K."/>
        </authorList>
    </citation>
    <scope>NUCLEOTIDE SEQUENCE [LARGE SCALE GENOMIC DNA]</scope>
    <source>
        <strain evidence="4 5">JCM 4414</strain>
    </source>
</reference>
<evidence type="ECO:0000259" key="3">
    <source>
        <dbReference type="PROSITE" id="PS50801"/>
    </source>
</evidence>
<dbReference type="NCBIfam" id="TIGR00377">
    <property type="entry name" value="ant_ant_sig"/>
    <property type="match status" value="1"/>
</dbReference>
<gene>
    <name evidence="4" type="ORF">ACFFTP_23675</name>
</gene>
<protein>
    <recommendedName>
        <fullName evidence="2">Anti-sigma factor antagonist</fullName>
    </recommendedName>
</protein>
<comment type="caution">
    <text evidence="4">The sequence shown here is derived from an EMBL/GenBank/DDBJ whole genome shotgun (WGS) entry which is preliminary data.</text>
</comment>
<dbReference type="Gene3D" id="3.30.750.24">
    <property type="entry name" value="STAS domain"/>
    <property type="match status" value="1"/>
</dbReference>
<accession>A0ABV5QVY2</accession>
<dbReference type="SUPFAM" id="SSF52091">
    <property type="entry name" value="SpoIIaa-like"/>
    <property type="match status" value="1"/>
</dbReference>
<feature type="domain" description="STAS" evidence="3">
    <location>
        <begin position="20"/>
        <end position="108"/>
    </location>
</feature>
<evidence type="ECO:0000313" key="4">
    <source>
        <dbReference type="EMBL" id="MFB9557174.1"/>
    </source>
</evidence>
<dbReference type="PROSITE" id="PS50801">
    <property type="entry name" value="STAS"/>
    <property type="match status" value="1"/>
</dbReference>
<dbReference type="PANTHER" id="PTHR33495:SF2">
    <property type="entry name" value="ANTI-SIGMA FACTOR ANTAGONIST TM_1081-RELATED"/>
    <property type="match status" value="1"/>
</dbReference>
<keyword evidence="5" id="KW-1185">Reference proteome</keyword>
<dbReference type="CDD" id="cd07043">
    <property type="entry name" value="STAS_anti-anti-sigma_factors"/>
    <property type="match status" value="1"/>
</dbReference>
<dbReference type="Proteomes" id="UP001589716">
    <property type="component" value="Unassembled WGS sequence"/>
</dbReference>
<dbReference type="InterPro" id="IPR003658">
    <property type="entry name" value="Anti-sigma_ant"/>
</dbReference>
<dbReference type="EMBL" id="JBHMCT010000014">
    <property type="protein sequence ID" value="MFB9557174.1"/>
    <property type="molecule type" value="Genomic_DNA"/>
</dbReference>
<proteinExistence type="inferred from homology"/>
<sequence length="108" mass="11585">MMTPPIGLTTAPLDQSTTEVALAGELDLYTAAHIEAELTRLAGQTECELLLDLADVTFCDSSGVALFLRVHRRCVAAGVRLRLCRIQRLPARVICALGVDRAVACSFA</sequence>
<dbReference type="PANTHER" id="PTHR33495">
    <property type="entry name" value="ANTI-SIGMA FACTOR ANTAGONIST TM_1081-RELATED-RELATED"/>
    <property type="match status" value="1"/>
</dbReference>
<name>A0ABV5QVY2_9ACTN</name>
<comment type="similarity">
    <text evidence="1 2">Belongs to the anti-sigma-factor antagonist family.</text>
</comment>